<name>A0ABU2NJ80_9PSEU</name>
<evidence type="ECO:0000313" key="2">
    <source>
        <dbReference type="EMBL" id="MDT0354035.1"/>
    </source>
</evidence>
<sequence length="301" mass="33331">MSQTEVEKLAQQRKQRLIKYFTEPPDPRDRTVARVFLAVAGIALLATGVIVVHRDELPFALVLLLAAAVCAVVGVDGLFRYRKRFAKAFPRPTDEEMDRLLAAELGRIRSISLEKLGVTADDLELTGEGWDPVAQLERGGPVLTPNERRPLVVFGPADDARMEIGRDHAARFSSYRVMAICPTHFNFGLYLCTVNMLTGALGQDETHEYQYDDVVAIRTITAGERGPEPEVRLRNEDVRFARALECELQVVTSGGEYPRIHVVVPLADGAQPASLQPSGMEQVVTSVRRVLRDRRSAGSVI</sequence>
<keyword evidence="1" id="KW-0472">Membrane</keyword>
<evidence type="ECO:0000313" key="3">
    <source>
        <dbReference type="Proteomes" id="UP001183202"/>
    </source>
</evidence>
<dbReference type="EMBL" id="JAVREJ010000064">
    <property type="protein sequence ID" value="MDT0354035.1"/>
    <property type="molecule type" value="Genomic_DNA"/>
</dbReference>
<dbReference type="RefSeq" id="WP_311560543.1">
    <property type="nucleotide sequence ID" value="NZ_JAVREJ010000064.1"/>
</dbReference>
<protein>
    <submittedName>
        <fullName evidence="2">Uncharacterized protein</fullName>
    </submittedName>
</protein>
<feature type="transmembrane region" description="Helical" evidence="1">
    <location>
        <begin position="35"/>
        <end position="53"/>
    </location>
</feature>
<accession>A0ABU2NJ80</accession>
<gene>
    <name evidence="2" type="ORF">RM445_31620</name>
</gene>
<keyword evidence="1" id="KW-0812">Transmembrane</keyword>
<dbReference type="Proteomes" id="UP001183202">
    <property type="component" value="Unassembled WGS sequence"/>
</dbReference>
<keyword evidence="3" id="KW-1185">Reference proteome</keyword>
<evidence type="ECO:0000256" key="1">
    <source>
        <dbReference type="SAM" id="Phobius"/>
    </source>
</evidence>
<proteinExistence type="predicted"/>
<organism evidence="2 3">
    <name type="scientific">Pseudonocardia charpentierae</name>
    <dbReference type="NCBI Taxonomy" id="3075545"/>
    <lineage>
        <taxon>Bacteria</taxon>
        <taxon>Bacillati</taxon>
        <taxon>Actinomycetota</taxon>
        <taxon>Actinomycetes</taxon>
        <taxon>Pseudonocardiales</taxon>
        <taxon>Pseudonocardiaceae</taxon>
        <taxon>Pseudonocardia</taxon>
    </lineage>
</organism>
<feature type="transmembrane region" description="Helical" evidence="1">
    <location>
        <begin position="59"/>
        <end position="79"/>
    </location>
</feature>
<reference evidence="3" key="1">
    <citation type="submission" date="2023-07" db="EMBL/GenBank/DDBJ databases">
        <title>30 novel species of actinomycetes from the DSMZ collection.</title>
        <authorList>
            <person name="Nouioui I."/>
        </authorList>
    </citation>
    <scope>NUCLEOTIDE SEQUENCE [LARGE SCALE GENOMIC DNA]</scope>
    <source>
        <strain evidence="3">DSM 45834</strain>
    </source>
</reference>
<comment type="caution">
    <text evidence="2">The sequence shown here is derived from an EMBL/GenBank/DDBJ whole genome shotgun (WGS) entry which is preliminary data.</text>
</comment>
<keyword evidence="1" id="KW-1133">Transmembrane helix</keyword>